<comment type="subcellular location">
    <subcellularLocation>
        <location evidence="6">Cytoplasm</location>
    </subcellularLocation>
</comment>
<evidence type="ECO:0000256" key="5">
    <source>
        <dbReference type="ARBA" id="ARBA00022691"/>
    </source>
</evidence>
<organism evidence="7 8">
    <name type="scientific">Nibribacter koreensis</name>
    <dbReference type="NCBI Taxonomy" id="1084519"/>
    <lineage>
        <taxon>Bacteria</taxon>
        <taxon>Pseudomonadati</taxon>
        <taxon>Bacteroidota</taxon>
        <taxon>Cytophagia</taxon>
        <taxon>Cytophagales</taxon>
        <taxon>Hymenobacteraceae</taxon>
        <taxon>Nibribacter</taxon>
    </lineage>
</organism>
<dbReference type="SUPFAM" id="SSF53335">
    <property type="entry name" value="S-adenosyl-L-methionine-dependent methyltransferases"/>
    <property type="match status" value="1"/>
</dbReference>
<evidence type="ECO:0000256" key="3">
    <source>
        <dbReference type="ARBA" id="ARBA00022603"/>
    </source>
</evidence>
<dbReference type="Gene3D" id="3.40.50.150">
    <property type="entry name" value="Vaccinia Virus protein VP39"/>
    <property type="match status" value="1"/>
</dbReference>
<dbReference type="Proteomes" id="UP001501844">
    <property type="component" value="Unassembled WGS sequence"/>
</dbReference>
<dbReference type="InterPro" id="IPR010286">
    <property type="entry name" value="METTL16/RlmF"/>
</dbReference>
<dbReference type="PANTHER" id="PTHR13393:SF0">
    <property type="entry name" value="RNA N6-ADENOSINE-METHYLTRANSFERASE METTL16"/>
    <property type="match status" value="1"/>
</dbReference>
<dbReference type="NCBIfam" id="NF008725">
    <property type="entry name" value="PRK11727.1"/>
    <property type="match status" value="1"/>
</dbReference>
<evidence type="ECO:0000256" key="2">
    <source>
        <dbReference type="ARBA" id="ARBA00022552"/>
    </source>
</evidence>
<dbReference type="EC" id="2.1.1.181" evidence="6"/>
<comment type="catalytic activity">
    <reaction evidence="6">
        <text>adenosine(1618) in 23S rRNA + S-adenosyl-L-methionine = N(6)-methyladenosine(1618) in 23S rRNA + S-adenosyl-L-homocysteine + H(+)</text>
        <dbReference type="Rhea" id="RHEA:16497"/>
        <dbReference type="Rhea" id="RHEA-COMP:10229"/>
        <dbReference type="Rhea" id="RHEA-COMP:10231"/>
        <dbReference type="ChEBI" id="CHEBI:15378"/>
        <dbReference type="ChEBI" id="CHEBI:57856"/>
        <dbReference type="ChEBI" id="CHEBI:59789"/>
        <dbReference type="ChEBI" id="CHEBI:74411"/>
        <dbReference type="ChEBI" id="CHEBI:74449"/>
        <dbReference type="EC" id="2.1.1.181"/>
    </reaction>
</comment>
<dbReference type="HAMAP" id="MF_01848">
    <property type="entry name" value="23SrRNA_methyltr_F"/>
    <property type="match status" value="1"/>
</dbReference>
<keyword evidence="2 6" id="KW-0698">rRNA processing</keyword>
<keyword evidence="1 6" id="KW-0963">Cytoplasm</keyword>
<accession>A0ABP8FCM3</accession>
<sequence length="325" mass="36174">MLPKKKIHPEKKSELHPRNQHRARYDFKQLIKSNPALERFVRLNDYKDASIDFFNPAAVKALNKALLKHFYRLSFWDIPEGYLCPPIPGRADYIHHIADLLAGTGATGSAAKVPKGSKITCLDVGVGANCVYPIIGHQEYGWSFIGADIDPVSISSAQKIIDLNPDLKGKIDLRLQPNPKDIFKGILKPDERIDVTLCNPPFHASAAEAQAGSKRKVSNLKQQRVSKAVLNFGGQNNELWCTGGEPAFIANMVRQSKDFANTCLWFSTLVSKQANVPAVLKALQAVEAIEVKTIPMSQGNKASRVIAWTFHSPAQQKAWRETRWK</sequence>
<evidence type="ECO:0000256" key="6">
    <source>
        <dbReference type="HAMAP-Rule" id="MF_01848"/>
    </source>
</evidence>
<dbReference type="CDD" id="cd02440">
    <property type="entry name" value="AdoMet_MTases"/>
    <property type="match status" value="1"/>
</dbReference>
<dbReference type="PIRSF" id="PIRSF029038">
    <property type="entry name" value="Mtase_YbiN_prd"/>
    <property type="match status" value="1"/>
</dbReference>
<comment type="function">
    <text evidence="6">Specifically methylates the adenine in position 1618 of 23S rRNA.</text>
</comment>
<evidence type="ECO:0000256" key="4">
    <source>
        <dbReference type="ARBA" id="ARBA00022679"/>
    </source>
</evidence>
<comment type="similarity">
    <text evidence="6">Belongs to the methyltransferase superfamily. METTL16/RlmF family.</text>
</comment>
<comment type="caution">
    <text evidence="7">The sequence shown here is derived from an EMBL/GenBank/DDBJ whole genome shotgun (WGS) entry which is preliminary data.</text>
</comment>
<evidence type="ECO:0000313" key="8">
    <source>
        <dbReference type="Proteomes" id="UP001501844"/>
    </source>
</evidence>
<evidence type="ECO:0000256" key="1">
    <source>
        <dbReference type="ARBA" id="ARBA00022490"/>
    </source>
</evidence>
<dbReference type="EMBL" id="BAABGX010000001">
    <property type="protein sequence ID" value="GAA4300420.1"/>
    <property type="molecule type" value="Genomic_DNA"/>
</dbReference>
<keyword evidence="4 6" id="KW-0808">Transferase</keyword>
<keyword evidence="3 6" id="KW-0489">Methyltransferase</keyword>
<protein>
    <recommendedName>
        <fullName evidence="6">Ribosomal RNA large subunit methyltransferase F</fullName>
        <ecNumber evidence="6">2.1.1.181</ecNumber>
    </recommendedName>
    <alternativeName>
        <fullName evidence="6">23S rRNA mA1618 methyltransferase</fullName>
    </alternativeName>
    <alternativeName>
        <fullName evidence="6">rRNA adenine N-6-methyltransferase</fullName>
    </alternativeName>
</protein>
<keyword evidence="5 6" id="KW-0949">S-adenosyl-L-methionine</keyword>
<keyword evidence="8" id="KW-1185">Reference proteome</keyword>
<dbReference type="InterPro" id="IPR016909">
    <property type="entry name" value="rRNA_lsu_MeTfrase_F"/>
</dbReference>
<proteinExistence type="inferred from homology"/>
<dbReference type="Pfam" id="PF05971">
    <property type="entry name" value="Methyltransf_10"/>
    <property type="match status" value="1"/>
</dbReference>
<dbReference type="RefSeq" id="WP_345163190.1">
    <property type="nucleotide sequence ID" value="NZ_BAABGX010000001.1"/>
</dbReference>
<name>A0ABP8FCM3_9BACT</name>
<gene>
    <name evidence="6 7" type="primary">rlmF</name>
    <name evidence="7" type="ORF">GCM10023183_10620</name>
</gene>
<dbReference type="InterPro" id="IPR029063">
    <property type="entry name" value="SAM-dependent_MTases_sf"/>
</dbReference>
<evidence type="ECO:0000313" key="7">
    <source>
        <dbReference type="EMBL" id="GAA4300420.1"/>
    </source>
</evidence>
<reference evidence="8" key="1">
    <citation type="journal article" date="2019" name="Int. J. Syst. Evol. Microbiol.">
        <title>The Global Catalogue of Microorganisms (GCM) 10K type strain sequencing project: providing services to taxonomists for standard genome sequencing and annotation.</title>
        <authorList>
            <consortium name="The Broad Institute Genomics Platform"/>
            <consortium name="The Broad Institute Genome Sequencing Center for Infectious Disease"/>
            <person name="Wu L."/>
            <person name="Ma J."/>
        </authorList>
    </citation>
    <scope>NUCLEOTIDE SEQUENCE [LARGE SCALE GENOMIC DNA]</scope>
    <source>
        <strain evidence="8">JCM 17917</strain>
    </source>
</reference>
<dbReference type="PANTHER" id="PTHR13393">
    <property type="entry name" value="SAM-DEPENDENT METHYLTRANSFERASE"/>
    <property type="match status" value="1"/>
</dbReference>